<comment type="similarity">
    <text evidence="1">Belongs to the short-chain dehydrogenases/reductases (SDR) family.</text>
</comment>
<keyword evidence="2" id="KW-0560">Oxidoreductase</keyword>
<dbReference type="GO" id="GO:0016491">
    <property type="term" value="F:oxidoreductase activity"/>
    <property type="evidence" value="ECO:0007669"/>
    <property type="project" value="UniProtKB-KW"/>
</dbReference>
<dbReference type="InterPro" id="IPR051122">
    <property type="entry name" value="SDR_DHRS6-like"/>
</dbReference>
<accession>A0A327NP60</accession>
<dbReference type="InterPro" id="IPR036291">
    <property type="entry name" value="NAD(P)-bd_dom_sf"/>
</dbReference>
<organism evidence="3 4">
    <name type="scientific">Spirosoma telluris</name>
    <dbReference type="NCBI Taxonomy" id="2183553"/>
    <lineage>
        <taxon>Bacteria</taxon>
        <taxon>Pseudomonadati</taxon>
        <taxon>Bacteroidota</taxon>
        <taxon>Cytophagia</taxon>
        <taxon>Cytophagales</taxon>
        <taxon>Cytophagaceae</taxon>
        <taxon>Spirosoma</taxon>
    </lineage>
</organism>
<comment type="caution">
    <text evidence="3">The sequence shown here is derived from an EMBL/GenBank/DDBJ whole genome shotgun (WGS) entry which is preliminary data.</text>
</comment>
<protein>
    <submittedName>
        <fullName evidence="3">Short-chain dehydrogenase</fullName>
    </submittedName>
</protein>
<dbReference type="EMBL" id="QLII01000001">
    <property type="protein sequence ID" value="RAI76209.1"/>
    <property type="molecule type" value="Genomic_DNA"/>
</dbReference>
<proteinExistence type="inferred from homology"/>
<dbReference type="SUPFAM" id="SSF51735">
    <property type="entry name" value="NAD(P)-binding Rossmann-fold domains"/>
    <property type="match status" value="1"/>
</dbReference>
<name>A0A327NP60_9BACT</name>
<reference evidence="3 4" key="1">
    <citation type="submission" date="2018-06" db="EMBL/GenBank/DDBJ databases">
        <title>Spirosoma sp. HMF3257 Genome sequencing and assembly.</title>
        <authorList>
            <person name="Kang H."/>
            <person name="Cha I."/>
            <person name="Kim H."/>
            <person name="Kang J."/>
            <person name="Joh K."/>
        </authorList>
    </citation>
    <scope>NUCLEOTIDE SEQUENCE [LARGE SCALE GENOMIC DNA]</scope>
    <source>
        <strain evidence="3 4">HMF3257</strain>
    </source>
</reference>
<dbReference type="Proteomes" id="UP000249016">
    <property type="component" value="Unassembled WGS sequence"/>
</dbReference>
<evidence type="ECO:0000256" key="1">
    <source>
        <dbReference type="ARBA" id="ARBA00006484"/>
    </source>
</evidence>
<dbReference type="AlphaFoldDB" id="A0A327NP60"/>
<dbReference type="PRINTS" id="PR00081">
    <property type="entry name" value="GDHRDH"/>
</dbReference>
<dbReference type="InterPro" id="IPR002347">
    <property type="entry name" value="SDR_fam"/>
</dbReference>
<dbReference type="Gene3D" id="3.40.50.720">
    <property type="entry name" value="NAD(P)-binding Rossmann-like Domain"/>
    <property type="match status" value="2"/>
</dbReference>
<dbReference type="PANTHER" id="PTHR43477:SF1">
    <property type="entry name" value="DIHYDROANTICAPSIN 7-DEHYDROGENASE"/>
    <property type="match status" value="1"/>
</dbReference>
<evidence type="ECO:0000313" key="4">
    <source>
        <dbReference type="Proteomes" id="UP000249016"/>
    </source>
</evidence>
<dbReference type="RefSeq" id="WP_111345558.1">
    <property type="nucleotide sequence ID" value="NZ_QLII01000001.1"/>
</dbReference>
<evidence type="ECO:0000256" key="2">
    <source>
        <dbReference type="ARBA" id="ARBA00023002"/>
    </source>
</evidence>
<dbReference type="PANTHER" id="PTHR43477">
    <property type="entry name" value="DIHYDROANTICAPSIN 7-DEHYDROGENASE"/>
    <property type="match status" value="1"/>
</dbReference>
<keyword evidence="4" id="KW-1185">Reference proteome</keyword>
<evidence type="ECO:0000313" key="3">
    <source>
        <dbReference type="EMBL" id="RAI76209.1"/>
    </source>
</evidence>
<gene>
    <name evidence="3" type="ORF">HMF3257_22200</name>
</gene>
<sequence length="265" mass="29048">MVNEFRDKNYWAVILGGSQGLGLATARKLAQHGMNICVVHRTRKTDLPEAEAEFNRIEANGILFRHYNVDATNADKRKFVIADLQAQLGENAKVRALIHSIAKGNLKPMISADQRQLQHDDFQLTLDAMAISLYDWTNDLRIASLFAADARIISFTSEGSTKAWKNYAAVSAAKAALEAISRSIALEMAPLGIRTNCIMAGVTDTASLRMIPDADTLLSHSKQRNPFSRLTQATDVANVAYLLCKDEAAWINGAVIPVNGGEHLQ</sequence>
<dbReference type="Pfam" id="PF13561">
    <property type="entry name" value="adh_short_C2"/>
    <property type="match status" value="1"/>
</dbReference>